<dbReference type="AlphaFoldDB" id="A0AAW1MIS6"/>
<dbReference type="InterPro" id="IPR032675">
    <property type="entry name" value="LRR_dom_sf"/>
</dbReference>
<proteinExistence type="predicted"/>
<keyword evidence="3" id="KW-0732">Signal</keyword>
<evidence type="ECO:0000256" key="3">
    <source>
        <dbReference type="SAM" id="SignalP"/>
    </source>
</evidence>
<keyword evidence="5" id="KW-1185">Reference proteome</keyword>
<keyword evidence="1" id="KW-0433">Leucine-rich repeat</keyword>
<dbReference type="Gene3D" id="3.80.10.10">
    <property type="entry name" value="Ribonuclease Inhibitor"/>
    <property type="match status" value="1"/>
</dbReference>
<name>A0AAW1MIS6_POPJA</name>
<dbReference type="PANTHER" id="PTHR45712">
    <property type="entry name" value="AGAP008170-PA"/>
    <property type="match status" value="1"/>
</dbReference>
<protein>
    <submittedName>
        <fullName evidence="4">BspA type Leucine rich repeat region (6 copies)</fullName>
    </submittedName>
</protein>
<evidence type="ECO:0000256" key="1">
    <source>
        <dbReference type="ARBA" id="ARBA00022614"/>
    </source>
</evidence>
<dbReference type="InterPro" id="IPR026906">
    <property type="entry name" value="LRR_5"/>
</dbReference>
<gene>
    <name evidence="4" type="ORF">QE152_g6216</name>
</gene>
<reference evidence="4 5" key="1">
    <citation type="journal article" date="2024" name="BMC Genomics">
        <title>De novo assembly and annotation of Popillia japonica's genome with initial clues to its potential as an invasive pest.</title>
        <authorList>
            <person name="Cucini C."/>
            <person name="Boschi S."/>
            <person name="Funari R."/>
            <person name="Cardaioli E."/>
            <person name="Iannotti N."/>
            <person name="Marturano G."/>
            <person name="Paoli F."/>
            <person name="Bruttini M."/>
            <person name="Carapelli A."/>
            <person name="Frati F."/>
            <person name="Nardi F."/>
        </authorList>
    </citation>
    <scope>NUCLEOTIDE SEQUENCE [LARGE SCALE GENOMIC DNA]</scope>
    <source>
        <strain evidence="4">DMR45628</strain>
    </source>
</reference>
<accession>A0AAW1MIS6</accession>
<dbReference type="PANTHER" id="PTHR45712:SF22">
    <property type="entry name" value="INSULIN-LIKE GROWTH FACTOR-BINDING PROTEIN COMPLEX ACID LABILE SUBUNIT"/>
    <property type="match status" value="1"/>
</dbReference>
<dbReference type="EMBL" id="JASPKY010000041">
    <property type="protein sequence ID" value="KAK9746185.1"/>
    <property type="molecule type" value="Genomic_DNA"/>
</dbReference>
<dbReference type="Proteomes" id="UP001458880">
    <property type="component" value="Unassembled WGS sequence"/>
</dbReference>
<evidence type="ECO:0000313" key="5">
    <source>
        <dbReference type="Proteomes" id="UP001458880"/>
    </source>
</evidence>
<organism evidence="4 5">
    <name type="scientific">Popillia japonica</name>
    <name type="common">Japanese beetle</name>
    <dbReference type="NCBI Taxonomy" id="7064"/>
    <lineage>
        <taxon>Eukaryota</taxon>
        <taxon>Metazoa</taxon>
        <taxon>Ecdysozoa</taxon>
        <taxon>Arthropoda</taxon>
        <taxon>Hexapoda</taxon>
        <taxon>Insecta</taxon>
        <taxon>Pterygota</taxon>
        <taxon>Neoptera</taxon>
        <taxon>Endopterygota</taxon>
        <taxon>Coleoptera</taxon>
        <taxon>Polyphaga</taxon>
        <taxon>Scarabaeiformia</taxon>
        <taxon>Scarabaeidae</taxon>
        <taxon>Rutelinae</taxon>
        <taxon>Popillia</taxon>
    </lineage>
</organism>
<dbReference type="SUPFAM" id="SSF52058">
    <property type="entry name" value="L domain-like"/>
    <property type="match status" value="1"/>
</dbReference>
<feature type="chain" id="PRO_5043519833" evidence="3">
    <location>
        <begin position="26"/>
        <end position="214"/>
    </location>
</feature>
<evidence type="ECO:0000256" key="2">
    <source>
        <dbReference type="ARBA" id="ARBA00022737"/>
    </source>
</evidence>
<dbReference type="Pfam" id="PF13306">
    <property type="entry name" value="LRR_5"/>
    <property type="match status" value="1"/>
</dbReference>
<dbReference type="InterPro" id="IPR050333">
    <property type="entry name" value="SLRP"/>
</dbReference>
<sequence length="214" mass="24811">MFQKNFTKLLLFCVIFSQYIKGNYSECNSFKQTEARVKVHGIFSQYIKGNYSECNSFKQTEARVKVHGKSEWKTLSGCLNNLPYEEIYIKDCVKILHQGTFKDMLDLKRIVIEEGNLKEISANFTENTPDLGDISIRKNTLVKLYKNVFPKVLDKLDLTSNRISTVEESAFEDVTVSLLILDDNNLKNIESKWFHNSRIKNRNGSIIRESSNYL</sequence>
<keyword evidence="2" id="KW-0677">Repeat</keyword>
<comment type="caution">
    <text evidence="4">The sequence shown here is derived from an EMBL/GenBank/DDBJ whole genome shotgun (WGS) entry which is preliminary data.</text>
</comment>
<evidence type="ECO:0000313" key="4">
    <source>
        <dbReference type="EMBL" id="KAK9746185.1"/>
    </source>
</evidence>
<feature type="signal peptide" evidence="3">
    <location>
        <begin position="1"/>
        <end position="25"/>
    </location>
</feature>